<evidence type="ECO:0000313" key="1">
    <source>
        <dbReference type="EMBL" id="OAQ24044.1"/>
    </source>
</evidence>
<dbReference type="SUPFAM" id="SSF52047">
    <property type="entry name" value="RNI-like"/>
    <property type="match status" value="1"/>
</dbReference>
<sequence length="456" mass="51828">MSAAAGASTPIQMRSKLSKKFLLGAFAVVAVATLATPVAADFGCPLAQTCNKYCLSINLKGGYCGECISMVGSYLVRSDLCNCVFVSKNWLHIFTPHLWKLVHIHCRRGSSRHTFFERPTQDQLDNWFQKLKRSIEAGGLDRNGQYVQTFDCEHYEAVELLAARGMTCTGIRVLNLGSYPDPDLLSLKSRKFAYVRSLDLSPLICILNRNSHLRHLRVAGRMLDEKNYDFTQLLEAIPRSIVCLSLREWDPIKGKRGYDRDLLAKEYESKNDSTSYLEEQEGQGETRFPRLKKVEFCGYAFDLNKRTMEYILKNSPNLEILSLGDIYQPIPLKPISRILVRYCPRTMHLYVLNWTDCLDAELADLLDSGKAGWRTLDLPTTWSMRDEDEFGPLSTAAILKHSPTLENLRLDDSRKFSRAAADELSRMAPNIQRIYVRPGEPVAVAFVVWSFCLEQL</sequence>
<dbReference type="Gene3D" id="3.80.10.10">
    <property type="entry name" value="Ribonuclease Inhibitor"/>
    <property type="match status" value="1"/>
</dbReference>
<keyword evidence="2" id="KW-1185">Reference proteome</keyword>
<dbReference type="InterPro" id="IPR032675">
    <property type="entry name" value="LRR_dom_sf"/>
</dbReference>
<protein>
    <recommendedName>
        <fullName evidence="3">F-box domain-containing protein</fullName>
    </recommendedName>
</protein>
<dbReference type="EMBL" id="KV442102">
    <property type="protein sequence ID" value="OAQ24044.1"/>
    <property type="molecule type" value="Genomic_DNA"/>
</dbReference>
<dbReference type="AlphaFoldDB" id="A0A197JI36"/>
<proteinExistence type="predicted"/>
<gene>
    <name evidence="1" type="ORF">K457DRAFT_24454</name>
</gene>
<dbReference type="OrthoDB" id="2419154at2759"/>
<evidence type="ECO:0008006" key="3">
    <source>
        <dbReference type="Google" id="ProtNLM"/>
    </source>
</evidence>
<reference evidence="1 2" key="1">
    <citation type="submission" date="2016-05" db="EMBL/GenBank/DDBJ databases">
        <title>Genome sequencing reveals origins of a unique bacterial endosymbiosis in the earliest lineages of terrestrial Fungi.</title>
        <authorList>
            <consortium name="DOE Joint Genome Institute"/>
            <person name="Uehling J."/>
            <person name="Gryganskyi A."/>
            <person name="Hameed K."/>
            <person name="Tschaplinski T."/>
            <person name="Misztal P."/>
            <person name="Wu S."/>
            <person name="Desiro A."/>
            <person name="Vande Pol N."/>
            <person name="Du Z.-Y."/>
            <person name="Zienkiewicz A."/>
            <person name="Zienkiewicz K."/>
            <person name="Morin E."/>
            <person name="Tisserant E."/>
            <person name="Splivallo R."/>
            <person name="Hainaut M."/>
            <person name="Henrissat B."/>
            <person name="Ohm R."/>
            <person name="Kuo A."/>
            <person name="Yan J."/>
            <person name="Lipzen A."/>
            <person name="Nolan M."/>
            <person name="Labutti K."/>
            <person name="Barry K."/>
            <person name="Goldstein A."/>
            <person name="Labbe J."/>
            <person name="Schadt C."/>
            <person name="Tuskan G."/>
            <person name="Grigoriev I."/>
            <person name="Martin F."/>
            <person name="Vilgalys R."/>
            <person name="Bonito G."/>
        </authorList>
    </citation>
    <scope>NUCLEOTIDE SEQUENCE [LARGE SCALE GENOMIC DNA]</scope>
    <source>
        <strain evidence="1 2">AG-77</strain>
    </source>
</reference>
<accession>A0A197JI36</accession>
<organism evidence="1 2">
    <name type="scientific">Linnemannia elongata AG-77</name>
    <dbReference type="NCBI Taxonomy" id="1314771"/>
    <lineage>
        <taxon>Eukaryota</taxon>
        <taxon>Fungi</taxon>
        <taxon>Fungi incertae sedis</taxon>
        <taxon>Mucoromycota</taxon>
        <taxon>Mortierellomycotina</taxon>
        <taxon>Mortierellomycetes</taxon>
        <taxon>Mortierellales</taxon>
        <taxon>Mortierellaceae</taxon>
        <taxon>Linnemannia</taxon>
    </lineage>
</organism>
<name>A0A197JI36_9FUNG</name>
<dbReference type="Proteomes" id="UP000078512">
    <property type="component" value="Unassembled WGS sequence"/>
</dbReference>
<evidence type="ECO:0000313" key="2">
    <source>
        <dbReference type="Proteomes" id="UP000078512"/>
    </source>
</evidence>